<dbReference type="AlphaFoldDB" id="A0A804JJ42"/>
<reference evidence="2" key="2">
    <citation type="submission" date="2021-05" db="UniProtKB">
        <authorList>
            <consortium name="EnsemblPlants"/>
        </authorList>
    </citation>
    <scope>IDENTIFICATION</scope>
    <source>
        <strain evidence="2">subsp. malaccensis</strain>
    </source>
</reference>
<protein>
    <submittedName>
        <fullName evidence="1">(wild Malaysian banana) hypothetical protein</fullName>
    </submittedName>
</protein>
<dbReference type="Gramene" id="Ma06_t22270.1">
    <property type="protein sequence ID" value="Ma06_p22270.1"/>
    <property type="gene ID" value="Ma06_g22270"/>
</dbReference>
<gene>
    <name evidence="1" type="ORF">GSMUA_168220.1</name>
</gene>
<dbReference type="EnsemblPlants" id="Ma06_t22270.1">
    <property type="protein sequence ID" value="Ma06_p22270.1"/>
    <property type="gene ID" value="Ma06_g22270"/>
</dbReference>
<keyword evidence="3" id="KW-1185">Reference proteome</keyword>
<name>A0A804JJ42_MUSAM</name>
<reference evidence="1" key="1">
    <citation type="submission" date="2021-03" db="EMBL/GenBank/DDBJ databases">
        <authorList>
            <consortium name="Genoscope - CEA"/>
            <person name="William W."/>
        </authorList>
    </citation>
    <scope>NUCLEOTIDE SEQUENCE</scope>
    <source>
        <strain evidence="1">Doubled-haploid Pahang</strain>
    </source>
</reference>
<dbReference type="InParanoid" id="A0A804JJ42"/>
<dbReference type="Proteomes" id="UP000012960">
    <property type="component" value="Unplaced"/>
</dbReference>
<dbReference type="EMBL" id="HG996471">
    <property type="protein sequence ID" value="CAG1847027.1"/>
    <property type="molecule type" value="Genomic_DNA"/>
</dbReference>
<proteinExistence type="predicted"/>
<sequence>MVEKSIFLGGFSNGDLLDFRPSVLKRLFFSDIANDKMAVPLLTKKIFEKPVKKLKTPQSDRKICVKQIELLTLLKCGELGNRNWSWKLSLRIDPRNTDAKVGAGSITQIHHIWVSSSRHKQENKKTAIPWPSSKQDPEDCCTHEDDGLRDTEVEEFLHSRFKNGMKLVHIFHRHVLIKDGDSPSHDVRVKEEWENHVIGPEILMNSDSESITWFLFPRW</sequence>
<organism evidence="2 3">
    <name type="scientific">Musa acuminata subsp. malaccensis</name>
    <name type="common">Wild banana</name>
    <name type="synonym">Musa malaccensis</name>
    <dbReference type="NCBI Taxonomy" id="214687"/>
    <lineage>
        <taxon>Eukaryota</taxon>
        <taxon>Viridiplantae</taxon>
        <taxon>Streptophyta</taxon>
        <taxon>Embryophyta</taxon>
        <taxon>Tracheophyta</taxon>
        <taxon>Spermatophyta</taxon>
        <taxon>Magnoliopsida</taxon>
        <taxon>Liliopsida</taxon>
        <taxon>Zingiberales</taxon>
        <taxon>Musaceae</taxon>
        <taxon>Musa</taxon>
    </lineage>
</organism>
<evidence type="ECO:0000313" key="1">
    <source>
        <dbReference type="EMBL" id="CAG1847027.1"/>
    </source>
</evidence>
<evidence type="ECO:0000313" key="2">
    <source>
        <dbReference type="EnsemblPlants" id="Ma06_p22270.1"/>
    </source>
</evidence>
<evidence type="ECO:0000313" key="3">
    <source>
        <dbReference type="Proteomes" id="UP000012960"/>
    </source>
</evidence>
<accession>A0A804JJ42</accession>